<keyword evidence="4 8" id="KW-0812">Transmembrane</keyword>
<keyword evidence="6 8" id="KW-0472">Membrane</keyword>
<comment type="similarity">
    <text evidence="7">Belongs to the glycosyltransferase 87 family.</text>
</comment>
<evidence type="ECO:0000256" key="5">
    <source>
        <dbReference type="ARBA" id="ARBA00022989"/>
    </source>
</evidence>
<feature type="transmembrane region" description="Helical" evidence="8">
    <location>
        <begin position="350"/>
        <end position="370"/>
    </location>
</feature>
<evidence type="ECO:0000256" key="7">
    <source>
        <dbReference type="ARBA" id="ARBA00024033"/>
    </source>
</evidence>
<feature type="transmembrane region" description="Helical" evidence="8">
    <location>
        <begin position="390"/>
        <end position="407"/>
    </location>
</feature>
<dbReference type="RefSeq" id="WP_011893846.1">
    <property type="nucleotide sequence ID" value="NZ_JACKST010000047.1"/>
</dbReference>
<accession>A0A378SQQ8</accession>
<dbReference type="InterPro" id="IPR018584">
    <property type="entry name" value="GT87"/>
</dbReference>
<keyword evidence="3 9" id="KW-0808">Transferase</keyword>
<feature type="transmembrane region" description="Helical" evidence="8">
    <location>
        <begin position="280"/>
        <end position="298"/>
    </location>
</feature>
<evidence type="ECO:0000313" key="10">
    <source>
        <dbReference type="Proteomes" id="UP000254291"/>
    </source>
</evidence>
<keyword evidence="9" id="KW-0328">Glycosyltransferase</keyword>
<feature type="transmembrane region" description="Helical" evidence="8">
    <location>
        <begin position="307"/>
        <end position="324"/>
    </location>
</feature>
<dbReference type="EC" id="2.4.1.-" evidence="9"/>
<sequence>MSNRRSPGGAGWGPRLLWRLFQLLTLAALVIAASRLLGHVPYRIDIDVYRMGGRAWLDGRSLYADGAMFQTRGGLELPFTYPPLAAVAFSPFAMLSLEAASLAITATTLVLLLVSTVIVLTRLDVWPTTGVTREPAWVRRCWLAAAIVAPAVIFCEPIRANFDFGQINVVLMTLVLADCVPRRTPCPRGVLLGLAIAVKLTPAVFLLYFLLRRDTRALLVTAASVVVATLAGFAFAWSDSWEYWTETVRNTDRIGTATLNTNQNIAGALARLGLGEDARFLLWVALCFAVLALTVWAARRALRADQPVLALISVAMFGLVVSPVSWSHHWVWMLPTVVVTAVLAVRLRHALLGAVATLGLVLMVWSPITLLPEHRETTAALWRQLVGGSYLWWALAVIVAIGTVTLHRDTTPGVDAREPGAEPGTEVLKA</sequence>
<dbReference type="Pfam" id="PF09594">
    <property type="entry name" value="GT87"/>
    <property type="match status" value="1"/>
</dbReference>
<feature type="transmembrane region" description="Helical" evidence="8">
    <location>
        <begin position="99"/>
        <end position="120"/>
    </location>
</feature>
<gene>
    <name evidence="9" type="ORF">NCTC10742_03479</name>
</gene>
<proteinExistence type="inferred from homology"/>
<comment type="subcellular location">
    <subcellularLocation>
        <location evidence="1">Cell membrane</location>
        <topology evidence="1">Multi-pass membrane protein</topology>
    </subcellularLocation>
</comment>
<name>A0A378SQQ8_9MYCO</name>
<evidence type="ECO:0000256" key="2">
    <source>
        <dbReference type="ARBA" id="ARBA00022475"/>
    </source>
</evidence>
<evidence type="ECO:0000256" key="6">
    <source>
        <dbReference type="ARBA" id="ARBA00023136"/>
    </source>
</evidence>
<feature type="transmembrane region" description="Helical" evidence="8">
    <location>
        <begin position="141"/>
        <end position="162"/>
    </location>
</feature>
<feature type="transmembrane region" description="Helical" evidence="8">
    <location>
        <begin position="218"/>
        <end position="237"/>
    </location>
</feature>
<keyword evidence="5 8" id="KW-1133">Transmembrane helix</keyword>
<dbReference type="EMBL" id="UGQM01000001">
    <property type="protein sequence ID" value="STZ44246.1"/>
    <property type="molecule type" value="Genomic_DNA"/>
</dbReference>
<evidence type="ECO:0000313" key="9">
    <source>
        <dbReference type="EMBL" id="STZ44246.1"/>
    </source>
</evidence>
<dbReference type="GO" id="GO:0005886">
    <property type="term" value="C:plasma membrane"/>
    <property type="evidence" value="ECO:0007669"/>
    <property type="project" value="UniProtKB-SubCell"/>
</dbReference>
<dbReference type="GO" id="GO:0016758">
    <property type="term" value="F:hexosyltransferase activity"/>
    <property type="evidence" value="ECO:0007669"/>
    <property type="project" value="InterPro"/>
</dbReference>
<evidence type="ECO:0000256" key="4">
    <source>
        <dbReference type="ARBA" id="ARBA00022692"/>
    </source>
</evidence>
<evidence type="ECO:0000256" key="8">
    <source>
        <dbReference type="SAM" id="Phobius"/>
    </source>
</evidence>
<keyword evidence="2" id="KW-1003">Cell membrane</keyword>
<feature type="transmembrane region" description="Helical" evidence="8">
    <location>
        <begin position="190"/>
        <end position="211"/>
    </location>
</feature>
<organism evidence="9 10">
    <name type="scientific">Mycolicibacterium gilvum</name>
    <dbReference type="NCBI Taxonomy" id="1804"/>
    <lineage>
        <taxon>Bacteria</taxon>
        <taxon>Bacillati</taxon>
        <taxon>Actinomycetota</taxon>
        <taxon>Actinomycetes</taxon>
        <taxon>Mycobacteriales</taxon>
        <taxon>Mycobacteriaceae</taxon>
        <taxon>Mycolicibacterium</taxon>
    </lineage>
</organism>
<protein>
    <submittedName>
        <fullName evidence="9">Putative integral membrane protein</fullName>
        <ecNumber evidence="9">2.4.1.-</ecNumber>
    </submittedName>
</protein>
<evidence type="ECO:0000256" key="1">
    <source>
        <dbReference type="ARBA" id="ARBA00004651"/>
    </source>
</evidence>
<dbReference type="AlphaFoldDB" id="A0A378SQQ8"/>
<dbReference type="Proteomes" id="UP000254291">
    <property type="component" value="Unassembled WGS sequence"/>
</dbReference>
<reference evidence="9 10" key="1">
    <citation type="submission" date="2018-06" db="EMBL/GenBank/DDBJ databases">
        <authorList>
            <consortium name="Pathogen Informatics"/>
            <person name="Doyle S."/>
        </authorList>
    </citation>
    <scope>NUCLEOTIDE SEQUENCE [LARGE SCALE GENOMIC DNA]</scope>
    <source>
        <strain evidence="9 10">NCTC10742</strain>
    </source>
</reference>
<evidence type="ECO:0000256" key="3">
    <source>
        <dbReference type="ARBA" id="ARBA00022679"/>
    </source>
</evidence>